<gene>
    <name evidence="2" type="ORF">ACFFGN_14435</name>
</gene>
<dbReference type="CDD" id="cd06262">
    <property type="entry name" value="metallo-hydrolase-like_MBL-fold"/>
    <property type="match status" value="1"/>
</dbReference>
<reference evidence="2 3" key="1">
    <citation type="submission" date="2024-09" db="EMBL/GenBank/DDBJ databases">
        <authorList>
            <person name="Sun Q."/>
            <person name="Mori K."/>
        </authorList>
    </citation>
    <scope>NUCLEOTIDE SEQUENCE [LARGE SCALE GENOMIC DNA]</scope>
    <source>
        <strain evidence="2 3">CGMCC 1.15906</strain>
    </source>
</reference>
<dbReference type="PANTHER" id="PTHR46233:SF1">
    <property type="entry name" value="CONSERVED PROTEIN"/>
    <property type="match status" value="1"/>
</dbReference>
<keyword evidence="3" id="KW-1185">Reference proteome</keyword>
<dbReference type="EMBL" id="JBHLTC010000018">
    <property type="protein sequence ID" value="MFC0625273.1"/>
    <property type="molecule type" value="Genomic_DNA"/>
</dbReference>
<organism evidence="2 3">
    <name type="scientific">Kribbella deserti</name>
    <dbReference type="NCBI Taxonomy" id="1926257"/>
    <lineage>
        <taxon>Bacteria</taxon>
        <taxon>Bacillati</taxon>
        <taxon>Actinomycetota</taxon>
        <taxon>Actinomycetes</taxon>
        <taxon>Propionibacteriales</taxon>
        <taxon>Kribbellaceae</taxon>
        <taxon>Kribbella</taxon>
    </lineage>
</organism>
<dbReference type="Proteomes" id="UP001589890">
    <property type="component" value="Unassembled WGS sequence"/>
</dbReference>
<feature type="domain" description="Metallo-beta-lactamase" evidence="1">
    <location>
        <begin position="33"/>
        <end position="198"/>
    </location>
</feature>
<comment type="caution">
    <text evidence="2">The sequence shown here is derived from an EMBL/GenBank/DDBJ whole genome shotgun (WGS) entry which is preliminary data.</text>
</comment>
<dbReference type="Pfam" id="PF00753">
    <property type="entry name" value="Lactamase_B"/>
    <property type="match status" value="1"/>
</dbReference>
<dbReference type="InterPro" id="IPR001279">
    <property type="entry name" value="Metallo-B-lactamas"/>
</dbReference>
<dbReference type="InterPro" id="IPR036866">
    <property type="entry name" value="RibonucZ/Hydroxyglut_hydro"/>
</dbReference>
<accession>A0ABV6QKV1</accession>
<name>A0ABV6QKV1_9ACTN</name>
<proteinExistence type="predicted"/>
<dbReference type="Gene3D" id="3.60.15.10">
    <property type="entry name" value="Ribonuclease Z/Hydroxyacylglutathione hydrolase-like"/>
    <property type="match status" value="1"/>
</dbReference>
<sequence>MTEYHGNVHVGGPAQTHELAALMITKVAVGPMNNNAYLLRCRQSDEQVLIDAANDAKMLLGVIGGAGLTRVITTHRHGDHWQALAEIVAKTSAITVAGRFDVEGIPVPTDEAVGDGDRIKVGECELEVIHLVGHTPGSIALLYDDPAGAPHVFTGDSLFPGGVGNTHDDPEAFESLLGDVESKLFDRLPDETWVYPGHGADTTLGAERPSLPQWRARGW</sequence>
<protein>
    <submittedName>
        <fullName evidence="2">MBL fold metallo-hydrolase</fullName>
    </submittedName>
</protein>
<dbReference type="SUPFAM" id="SSF56281">
    <property type="entry name" value="Metallo-hydrolase/oxidoreductase"/>
    <property type="match status" value="1"/>
</dbReference>
<dbReference type="PANTHER" id="PTHR46233">
    <property type="entry name" value="HYDROXYACYLGLUTATHIONE HYDROLASE GLOC"/>
    <property type="match status" value="1"/>
</dbReference>
<evidence type="ECO:0000313" key="3">
    <source>
        <dbReference type="Proteomes" id="UP001589890"/>
    </source>
</evidence>
<evidence type="ECO:0000259" key="1">
    <source>
        <dbReference type="SMART" id="SM00849"/>
    </source>
</evidence>
<evidence type="ECO:0000313" key="2">
    <source>
        <dbReference type="EMBL" id="MFC0625273.1"/>
    </source>
</evidence>
<dbReference type="RefSeq" id="WP_380047517.1">
    <property type="nucleotide sequence ID" value="NZ_JBHLTC010000018.1"/>
</dbReference>
<dbReference type="SMART" id="SM00849">
    <property type="entry name" value="Lactamase_B"/>
    <property type="match status" value="1"/>
</dbReference>
<dbReference type="InterPro" id="IPR051453">
    <property type="entry name" value="MBL_Glyoxalase_II"/>
</dbReference>